<keyword evidence="5" id="KW-0067">ATP-binding</keyword>
<evidence type="ECO:0000256" key="3">
    <source>
        <dbReference type="ARBA" id="ARBA00022801"/>
    </source>
</evidence>
<proteinExistence type="predicted"/>
<dbReference type="CDD" id="cd18787">
    <property type="entry name" value="SF2_C_DEAD"/>
    <property type="match status" value="1"/>
</dbReference>
<sequence length="349" mass="38878">MGLRPELLRGIYAYGLERPSAVQQRTIISIIQGRNVIAQAPPGTGKTATFVIPVLQRLDTSSKFNQALILTNTSELAAKIQKEVLSIGSYMHVGCYAYVDSANIREDIPRLREGVQVVVGTPARVSDMIQRHALKMADIRMFCLYDANELLSPSFKDQVMKIFQLLAKNTQIVFLSATEPTNALKVAEVSVPDALQILAKGDKLTLEGIKQFYIPVKKEGQKLVTLCKLYETITQAVVFCNSKRAAGLLTAAMNERKLAVLVIHGKVEREQCAVLMKEFLSGPSRILVTTDRYARIIDEQQVSVVINYDLPYPKKYIQRVGFGGRPGNNRIAVNLATDKDLDKLREIER</sequence>
<dbReference type="InterPro" id="IPR014014">
    <property type="entry name" value="RNA_helicase_DEAD_Q_motif"/>
</dbReference>
<feature type="short sequence motif" description="Q motif" evidence="7">
    <location>
        <begin position="1"/>
        <end position="24"/>
    </location>
</feature>
<organism evidence="11 12">
    <name type="scientific">Amanita muscaria (strain Koide BX008)</name>
    <dbReference type="NCBI Taxonomy" id="946122"/>
    <lineage>
        <taxon>Eukaryota</taxon>
        <taxon>Fungi</taxon>
        <taxon>Dikarya</taxon>
        <taxon>Basidiomycota</taxon>
        <taxon>Agaricomycotina</taxon>
        <taxon>Agaricomycetes</taxon>
        <taxon>Agaricomycetidae</taxon>
        <taxon>Agaricales</taxon>
        <taxon>Pluteineae</taxon>
        <taxon>Amanitaceae</taxon>
        <taxon>Amanita</taxon>
    </lineage>
</organism>
<dbReference type="InterPro" id="IPR027417">
    <property type="entry name" value="P-loop_NTPase"/>
</dbReference>
<evidence type="ECO:0000313" key="11">
    <source>
        <dbReference type="EMBL" id="KIL58333.1"/>
    </source>
</evidence>
<dbReference type="Pfam" id="PF00270">
    <property type="entry name" value="DEAD"/>
    <property type="match status" value="1"/>
</dbReference>
<keyword evidence="4" id="KW-0347">Helicase</keyword>
<comment type="catalytic activity">
    <reaction evidence="6">
        <text>ATP + H2O = ADP + phosphate + H(+)</text>
        <dbReference type="Rhea" id="RHEA:13065"/>
        <dbReference type="ChEBI" id="CHEBI:15377"/>
        <dbReference type="ChEBI" id="CHEBI:15378"/>
        <dbReference type="ChEBI" id="CHEBI:30616"/>
        <dbReference type="ChEBI" id="CHEBI:43474"/>
        <dbReference type="ChEBI" id="CHEBI:456216"/>
        <dbReference type="EC" id="3.6.4.13"/>
    </reaction>
</comment>
<dbReference type="GO" id="GO:0005524">
    <property type="term" value="F:ATP binding"/>
    <property type="evidence" value="ECO:0007669"/>
    <property type="project" value="UniProtKB-KW"/>
</dbReference>
<dbReference type="InterPro" id="IPR011545">
    <property type="entry name" value="DEAD/DEAH_box_helicase_dom"/>
</dbReference>
<dbReference type="InterPro" id="IPR001650">
    <property type="entry name" value="Helicase_C-like"/>
</dbReference>
<dbReference type="PROSITE" id="PS51195">
    <property type="entry name" value="Q_MOTIF"/>
    <property type="match status" value="1"/>
</dbReference>
<evidence type="ECO:0000256" key="5">
    <source>
        <dbReference type="ARBA" id="ARBA00022840"/>
    </source>
</evidence>
<gene>
    <name evidence="11" type="ORF">M378DRAFT_188268</name>
</gene>
<dbReference type="Gene3D" id="3.40.50.300">
    <property type="entry name" value="P-loop containing nucleotide triphosphate hydrolases"/>
    <property type="match status" value="2"/>
</dbReference>
<evidence type="ECO:0000256" key="7">
    <source>
        <dbReference type="PROSITE-ProRule" id="PRU00552"/>
    </source>
</evidence>
<dbReference type="HOGENOM" id="CLU_003041_1_0_1"/>
<dbReference type="SMART" id="SM00490">
    <property type="entry name" value="HELICc"/>
    <property type="match status" value="1"/>
</dbReference>
<dbReference type="Pfam" id="PF00271">
    <property type="entry name" value="Helicase_C"/>
    <property type="match status" value="1"/>
</dbReference>
<reference evidence="11 12" key="1">
    <citation type="submission" date="2014-04" db="EMBL/GenBank/DDBJ databases">
        <title>Evolutionary Origins and Diversification of the Mycorrhizal Mutualists.</title>
        <authorList>
            <consortium name="DOE Joint Genome Institute"/>
            <consortium name="Mycorrhizal Genomics Consortium"/>
            <person name="Kohler A."/>
            <person name="Kuo A."/>
            <person name="Nagy L.G."/>
            <person name="Floudas D."/>
            <person name="Copeland A."/>
            <person name="Barry K.W."/>
            <person name="Cichocki N."/>
            <person name="Veneault-Fourrey C."/>
            <person name="LaButti K."/>
            <person name="Lindquist E.A."/>
            <person name="Lipzen A."/>
            <person name="Lundell T."/>
            <person name="Morin E."/>
            <person name="Murat C."/>
            <person name="Riley R."/>
            <person name="Ohm R."/>
            <person name="Sun H."/>
            <person name="Tunlid A."/>
            <person name="Henrissat B."/>
            <person name="Grigoriev I.V."/>
            <person name="Hibbett D.S."/>
            <person name="Martin F."/>
        </authorList>
    </citation>
    <scope>NUCLEOTIDE SEQUENCE [LARGE SCALE GENOMIC DNA]</scope>
    <source>
        <strain evidence="11 12">Koide BX008</strain>
    </source>
</reference>
<accession>A0A0C2WQ03</accession>
<dbReference type="PROSITE" id="PS51192">
    <property type="entry name" value="HELICASE_ATP_BIND_1"/>
    <property type="match status" value="1"/>
</dbReference>
<dbReference type="PANTHER" id="PTHR47960">
    <property type="entry name" value="DEAD-BOX ATP-DEPENDENT RNA HELICASE 50"/>
    <property type="match status" value="1"/>
</dbReference>
<evidence type="ECO:0000256" key="6">
    <source>
        <dbReference type="ARBA" id="ARBA00047984"/>
    </source>
</evidence>
<dbReference type="OrthoDB" id="10265785at2759"/>
<feature type="domain" description="DEAD-box RNA helicase Q" evidence="10">
    <location>
        <begin position="1"/>
        <end position="24"/>
    </location>
</feature>
<name>A0A0C2WQ03_AMAMK</name>
<evidence type="ECO:0000259" key="10">
    <source>
        <dbReference type="PROSITE" id="PS51195"/>
    </source>
</evidence>
<dbReference type="Proteomes" id="UP000054549">
    <property type="component" value="Unassembled WGS sequence"/>
</dbReference>
<protein>
    <recommendedName>
        <fullName evidence="1">RNA helicase</fullName>
        <ecNumber evidence="1">3.6.4.13</ecNumber>
    </recommendedName>
</protein>
<dbReference type="GO" id="GO:0003676">
    <property type="term" value="F:nucleic acid binding"/>
    <property type="evidence" value="ECO:0007669"/>
    <property type="project" value="InterPro"/>
</dbReference>
<dbReference type="InParanoid" id="A0A0C2WQ03"/>
<dbReference type="GO" id="GO:0016787">
    <property type="term" value="F:hydrolase activity"/>
    <property type="evidence" value="ECO:0007669"/>
    <property type="project" value="UniProtKB-KW"/>
</dbReference>
<feature type="domain" description="Helicase C-terminal" evidence="9">
    <location>
        <begin position="208"/>
        <end position="349"/>
    </location>
</feature>
<dbReference type="PROSITE" id="PS51194">
    <property type="entry name" value="HELICASE_CTER"/>
    <property type="match status" value="1"/>
</dbReference>
<evidence type="ECO:0000259" key="9">
    <source>
        <dbReference type="PROSITE" id="PS51194"/>
    </source>
</evidence>
<keyword evidence="3" id="KW-0378">Hydrolase</keyword>
<evidence type="ECO:0000259" key="8">
    <source>
        <dbReference type="PROSITE" id="PS51192"/>
    </source>
</evidence>
<dbReference type="GO" id="GO:0003724">
    <property type="term" value="F:RNA helicase activity"/>
    <property type="evidence" value="ECO:0007669"/>
    <property type="project" value="UniProtKB-EC"/>
</dbReference>
<keyword evidence="12" id="KW-1185">Reference proteome</keyword>
<evidence type="ECO:0000256" key="1">
    <source>
        <dbReference type="ARBA" id="ARBA00012552"/>
    </source>
</evidence>
<dbReference type="EMBL" id="KN818341">
    <property type="protein sequence ID" value="KIL58333.1"/>
    <property type="molecule type" value="Genomic_DNA"/>
</dbReference>
<dbReference type="SMART" id="SM00487">
    <property type="entry name" value="DEXDc"/>
    <property type="match status" value="1"/>
</dbReference>
<dbReference type="InterPro" id="IPR014001">
    <property type="entry name" value="Helicase_ATP-bd"/>
</dbReference>
<evidence type="ECO:0000256" key="4">
    <source>
        <dbReference type="ARBA" id="ARBA00022806"/>
    </source>
</evidence>
<feature type="domain" description="Helicase ATP-binding" evidence="8">
    <location>
        <begin position="27"/>
        <end position="197"/>
    </location>
</feature>
<dbReference type="SUPFAM" id="SSF52540">
    <property type="entry name" value="P-loop containing nucleoside triphosphate hydrolases"/>
    <property type="match status" value="2"/>
</dbReference>
<dbReference type="EC" id="3.6.4.13" evidence="1"/>
<evidence type="ECO:0000313" key="12">
    <source>
        <dbReference type="Proteomes" id="UP000054549"/>
    </source>
</evidence>
<keyword evidence="2" id="KW-0547">Nucleotide-binding</keyword>
<dbReference type="AlphaFoldDB" id="A0A0C2WQ03"/>
<evidence type="ECO:0000256" key="2">
    <source>
        <dbReference type="ARBA" id="ARBA00022741"/>
    </source>
</evidence>
<dbReference type="STRING" id="946122.A0A0C2WQ03"/>